<evidence type="ECO:0000256" key="2">
    <source>
        <dbReference type="ARBA" id="ARBA00023015"/>
    </source>
</evidence>
<gene>
    <name evidence="6" type="ORF">MM239_00960</name>
</gene>
<evidence type="ECO:0000259" key="5">
    <source>
        <dbReference type="Pfam" id="PF08281"/>
    </source>
</evidence>
<proteinExistence type="inferred from homology"/>
<name>A0ABS9UVF8_9BACT</name>
<evidence type="ECO:0000256" key="3">
    <source>
        <dbReference type="ARBA" id="ARBA00023082"/>
    </source>
</evidence>
<keyword evidence="3" id="KW-0731">Sigma factor</keyword>
<dbReference type="SUPFAM" id="SSF88659">
    <property type="entry name" value="Sigma3 and sigma4 domains of RNA polymerase sigma factors"/>
    <property type="match status" value="1"/>
</dbReference>
<sequence>MTNSTKNQNNQTVILIEHAEAVKQYEKKPEIEIWAAFNRGDEKAFNYIYRFHATAMFEFGIQITNDIGVVQDCIQNIFIYLRRKRGELKEVHSIKAYLFKSLQREIIRKLKKIKSNESKNIDSFEDSFQIELSHETKLIQLEIETEKTLLIEDALNKLTTRQRQAILLLYKEGMSYKEIAEVLEFSEVKSARKLIYRALDSIKSIIETKMFGSNK</sequence>
<protein>
    <submittedName>
        <fullName evidence="6">Sigma-70 family RNA polymerase sigma factor</fullName>
    </submittedName>
</protein>
<dbReference type="PANTHER" id="PTHR43133:SF46">
    <property type="entry name" value="RNA POLYMERASE SIGMA-70 FACTOR ECF SUBFAMILY"/>
    <property type="match status" value="1"/>
</dbReference>
<evidence type="ECO:0000313" key="7">
    <source>
        <dbReference type="Proteomes" id="UP001165489"/>
    </source>
</evidence>
<dbReference type="SUPFAM" id="SSF88946">
    <property type="entry name" value="Sigma2 domain of RNA polymerase sigma factors"/>
    <property type="match status" value="1"/>
</dbReference>
<reference evidence="6" key="1">
    <citation type="submission" date="2022-03" db="EMBL/GenBank/DDBJ databases">
        <title>De novo assembled genomes of Belliella spp. (Cyclobacteriaceae) strains.</title>
        <authorList>
            <person name="Szabo A."/>
            <person name="Korponai K."/>
            <person name="Felfoldi T."/>
        </authorList>
    </citation>
    <scope>NUCLEOTIDE SEQUENCE</scope>
    <source>
        <strain evidence="6">DSM 111904</strain>
    </source>
</reference>
<keyword evidence="7" id="KW-1185">Reference proteome</keyword>
<comment type="caution">
    <text evidence="6">The sequence shown here is derived from an EMBL/GenBank/DDBJ whole genome shotgun (WGS) entry which is preliminary data.</text>
</comment>
<dbReference type="EMBL" id="JAKZGP010000001">
    <property type="protein sequence ID" value="MCH7407949.1"/>
    <property type="molecule type" value="Genomic_DNA"/>
</dbReference>
<organism evidence="6 7">
    <name type="scientific">Belliella filtrata</name>
    <dbReference type="NCBI Taxonomy" id="2923435"/>
    <lineage>
        <taxon>Bacteria</taxon>
        <taxon>Pseudomonadati</taxon>
        <taxon>Bacteroidota</taxon>
        <taxon>Cytophagia</taxon>
        <taxon>Cytophagales</taxon>
        <taxon>Cyclobacteriaceae</taxon>
        <taxon>Belliella</taxon>
    </lineage>
</organism>
<keyword evidence="2" id="KW-0805">Transcription regulation</keyword>
<comment type="similarity">
    <text evidence="1">Belongs to the sigma-70 factor family. ECF subfamily.</text>
</comment>
<dbReference type="PANTHER" id="PTHR43133">
    <property type="entry name" value="RNA POLYMERASE ECF-TYPE SIGMA FACTO"/>
    <property type="match status" value="1"/>
</dbReference>
<dbReference type="NCBIfam" id="TIGR02937">
    <property type="entry name" value="sigma70-ECF"/>
    <property type="match status" value="1"/>
</dbReference>
<dbReference type="InterPro" id="IPR013249">
    <property type="entry name" value="RNA_pol_sigma70_r4_t2"/>
</dbReference>
<dbReference type="Proteomes" id="UP001165489">
    <property type="component" value="Unassembled WGS sequence"/>
</dbReference>
<dbReference type="InterPro" id="IPR036388">
    <property type="entry name" value="WH-like_DNA-bd_sf"/>
</dbReference>
<dbReference type="InterPro" id="IPR039425">
    <property type="entry name" value="RNA_pol_sigma-70-like"/>
</dbReference>
<dbReference type="InterPro" id="IPR013324">
    <property type="entry name" value="RNA_pol_sigma_r3/r4-like"/>
</dbReference>
<dbReference type="RefSeq" id="WP_241345886.1">
    <property type="nucleotide sequence ID" value="NZ_JAKZGP010000001.1"/>
</dbReference>
<evidence type="ECO:0000256" key="4">
    <source>
        <dbReference type="ARBA" id="ARBA00023163"/>
    </source>
</evidence>
<dbReference type="Gene3D" id="1.10.1740.10">
    <property type="match status" value="1"/>
</dbReference>
<dbReference type="Gene3D" id="1.10.10.10">
    <property type="entry name" value="Winged helix-like DNA-binding domain superfamily/Winged helix DNA-binding domain"/>
    <property type="match status" value="1"/>
</dbReference>
<dbReference type="InterPro" id="IPR014284">
    <property type="entry name" value="RNA_pol_sigma-70_dom"/>
</dbReference>
<feature type="domain" description="RNA polymerase sigma factor 70 region 4 type 2" evidence="5">
    <location>
        <begin position="150"/>
        <end position="199"/>
    </location>
</feature>
<dbReference type="InterPro" id="IPR013325">
    <property type="entry name" value="RNA_pol_sigma_r2"/>
</dbReference>
<dbReference type="Pfam" id="PF08281">
    <property type="entry name" value="Sigma70_r4_2"/>
    <property type="match status" value="1"/>
</dbReference>
<evidence type="ECO:0000256" key="1">
    <source>
        <dbReference type="ARBA" id="ARBA00010641"/>
    </source>
</evidence>
<accession>A0ABS9UVF8</accession>
<dbReference type="CDD" id="cd06171">
    <property type="entry name" value="Sigma70_r4"/>
    <property type="match status" value="1"/>
</dbReference>
<keyword evidence="4" id="KW-0804">Transcription</keyword>
<evidence type="ECO:0000313" key="6">
    <source>
        <dbReference type="EMBL" id="MCH7407949.1"/>
    </source>
</evidence>